<feature type="domain" description="DUF559" evidence="1">
    <location>
        <begin position="205"/>
        <end position="279"/>
    </location>
</feature>
<reference evidence="2 3" key="1">
    <citation type="submission" date="2024-09" db="EMBL/GenBank/DDBJ databases">
        <authorList>
            <person name="Sun Q."/>
            <person name="Mori K."/>
        </authorList>
    </citation>
    <scope>NUCLEOTIDE SEQUENCE [LARGE SCALE GENOMIC DNA]</scope>
    <source>
        <strain evidence="2 3">JCM 1342</strain>
    </source>
</reference>
<evidence type="ECO:0000313" key="2">
    <source>
        <dbReference type="EMBL" id="MFB9647341.1"/>
    </source>
</evidence>
<keyword evidence="2" id="KW-0378">Hydrolase</keyword>
<accession>A0ABV5T6Q9</accession>
<dbReference type="EMBL" id="JBHMBE010000009">
    <property type="protein sequence ID" value="MFB9647341.1"/>
    <property type="molecule type" value="Genomic_DNA"/>
</dbReference>
<comment type="caution">
    <text evidence="2">The sequence shown here is derived from an EMBL/GenBank/DDBJ whole genome shotgun (WGS) entry which is preliminary data.</text>
</comment>
<keyword evidence="3" id="KW-1185">Reference proteome</keyword>
<dbReference type="Pfam" id="PF04480">
    <property type="entry name" value="DUF559"/>
    <property type="match status" value="1"/>
</dbReference>
<dbReference type="Gene3D" id="3.40.960.10">
    <property type="entry name" value="VSR Endonuclease"/>
    <property type="match status" value="1"/>
</dbReference>
<keyword evidence="2" id="KW-0255">Endonuclease</keyword>
<keyword evidence="2" id="KW-0540">Nuclease</keyword>
<dbReference type="InterPro" id="IPR007569">
    <property type="entry name" value="DUF559"/>
</dbReference>
<evidence type="ECO:0000259" key="1">
    <source>
        <dbReference type="Pfam" id="PF04480"/>
    </source>
</evidence>
<evidence type="ECO:0000313" key="3">
    <source>
        <dbReference type="Proteomes" id="UP001589611"/>
    </source>
</evidence>
<organism evidence="2 3">
    <name type="scientific">Microbacterium terregens</name>
    <dbReference type="NCBI Taxonomy" id="69363"/>
    <lineage>
        <taxon>Bacteria</taxon>
        <taxon>Bacillati</taxon>
        <taxon>Actinomycetota</taxon>
        <taxon>Actinomycetes</taxon>
        <taxon>Micrococcales</taxon>
        <taxon>Microbacteriaceae</taxon>
        <taxon>Microbacterium</taxon>
    </lineage>
</organism>
<proteinExistence type="predicted"/>
<name>A0ABV5T6Q9_9MICO</name>
<gene>
    <name evidence="2" type="ORF">ACFFPJ_16230</name>
</gene>
<protein>
    <submittedName>
        <fullName evidence="2">Endonuclease domain-containing protein</fullName>
    </submittedName>
</protein>
<dbReference type="RefSeq" id="WP_344713592.1">
    <property type="nucleotide sequence ID" value="NZ_BAAAWH010000001.1"/>
</dbReference>
<dbReference type="GO" id="GO:0004519">
    <property type="term" value="F:endonuclease activity"/>
    <property type="evidence" value="ECO:0007669"/>
    <property type="project" value="UniProtKB-KW"/>
</dbReference>
<dbReference type="Proteomes" id="UP001589611">
    <property type="component" value="Unassembled WGS sequence"/>
</dbReference>
<sequence>MLTFMDAVGFVRRRGRLARSSELRDQGATNRELTDAVRTGALVRPRRGWLALPDADPGMLAAARAGVVLTCVTQAARLGLWVLAEDGVHVAAPPHSGGVRIARHARSSNGDPPATVHWTAPLVPRHPGALVDPIENVLYLVAMCQPFESALAVWESAMRTQLVSALGLSRFALPERARRVLAAANPFSDSGLESFVVPRLRWLRLRIVPQTWIAGHRVDFLIGERLVLQIDGGHHVGRQREEDIAHDAQLMLLGYHVIRVGYRQVVDRWHEVQDVIMRAVGQGLHLAS</sequence>